<evidence type="ECO:0000256" key="6">
    <source>
        <dbReference type="ARBA" id="ARBA00022692"/>
    </source>
</evidence>
<dbReference type="GO" id="GO:0098797">
    <property type="term" value="C:plasma membrane protein complex"/>
    <property type="evidence" value="ECO:0007669"/>
    <property type="project" value="TreeGrafter"/>
</dbReference>
<evidence type="ECO:0000313" key="14">
    <source>
        <dbReference type="Proteomes" id="UP000517547"/>
    </source>
</evidence>
<keyword evidence="3 10" id="KW-0813">Transport</keyword>
<dbReference type="PANTHER" id="PTHR33446">
    <property type="entry name" value="PROTEIN TONB-RELATED"/>
    <property type="match status" value="1"/>
</dbReference>
<comment type="similarity">
    <text evidence="2 10">Belongs to the TonB family.</text>
</comment>
<evidence type="ECO:0000313" key="13">
    <source>
        <dbReference type="EMBL" id="NWC17782.1"/>
    </source>
</evidence>
<sequence length="216" mass="22582">MALLSIVVHGALLWWGYQSEERITPAQPQEMSIEFAAEAVPAPAPPPEPAPEPVEQPVQSPAPEDAEAVATPPKPEPVKAQPARPKPLPATKHVEPTQPSTLSAAPGTAPAPNPAPAPAPVKETAAVSGLAGLGNPAPAYPQMALRRLWEGRVELRISVTAEGRAASVSVTRSSGHELLDSAAVETVRTWKFLPAKRGDTPVSGTATQVIDFKLPK</sequence>
<feature type="compositionally biased region" description="Pro residues" evidence="11">
    <location>
        <begin position="42"/>
        <end position="54"/>
    </location>
</feature>
<dbReference type="GO" id="GO:0055085">
    <property type="term" value="P:transmembrane transport"/>
    <property type="evidence" value="ECO:0007669"/>
    <property type="project" value="InterPro"/>
</dbReference>
<comment type="subcellular location">
    <subcellularLocation>
        <location evidence="1 10">Cell inner membrane</location>
        <topology evidence="1 10">Single-pass membrane protein</topology>
        <orientation evidence="1 10">Periplasmic side</orientation>
    </subcellularLocation>
</comment>
<comment type="caution">
    <text evidence="13">The sequence shown here is derived from an EMBL/GenBank/DDBJ whole genome shotgun (WGS) entry which is preliminary data.</text>
</comment>
<dbReference type="Proteomes" id="UP000517547">
    <property type="component" value="Unassembled WGS sequence"/>
</dbReference>
<dbReference type="InterPro" id="IPR037682">
    <property type="entry name" value="TonB_C"/>
</dbReference>
<keyword evidence="7 10" id="KW-0653">Protein transport</keyword>
<dbReference type="PROSITE" id="PS52015">
    <property type="entry name" value="TONB_CTD"/>
    <property type="match status" value="1"/>
</dbReference>
<evidence type="ECO:0000256" key="8">
    <source>
        <dbReference type="ARBA" id="ARBA00022989"/>
    </source>
</evidence>
<dbReference type="SUPFAM" id="SSF74653">
    <property type="entry name" value="TolA/TonB C-terminal domain"/>
    <property type="match status" value="1"/>
</dbReference>
<evidence type="ECO:0000256" key="9">
    <source>
        <dbReference type="ARBA" id="ARBA00023136"/>
    </source>
</evidence>
<dbReference type="Gene3D" id="3.30.1150.10">
    <property type="match status" value="1"/>
</dbReference>
<dbReference type="InterPro" id="IPR003538">
    <property type="entry name" value="TonB"/>
</dbReference>
<name>A0A7Y7Y6X8_9PSED</name>
<dbReference type="Pfam" id="PF03544">
    <property type="entry name" value="TonB_C"/>
    <property type="match status" value="1"/>
</dbReference>
<evidence type="ECO:0000256" key="11">
    <source>
        <dbReference type="SAM" id="MobiDB-lite"/>
    </source>
</evidence>
<dbReference type="GO" id="GO:0015031">
    <property type="term" value="P:protein transport"/>
    <property type="evidence" value="ECO:0007669"/>
    <property type="project" value="UniProtKB-UniRule"/>
</dbReference>
<keyword evidence="4 10" id="KW-1003">Cell membrane</keyword>
<comment type="function">
    <text evidence="10">Interacts with outer membrane receptor proteins that carry out high-affinity binding and energy dependent uptake into the periplasmic space of specific substrates. It could act to transduce energy from the cytoplasmic membrane to specific energy-requiring processes in the outer membrane, resulting in the release into the periplasm of ligands bound by these outer membrane proteins.</text>
</comment>
<reference evidence="13 14" key="1">
    <citation type="submission" date="2020-04" db="EMBL/GenBank/DDBJ databases">
        <title>Molecular characterization of pseudomonads from Agaricus bisporus reveal novel blotch 2 pathogens in Western Europe.</title>
        <authorList>
            <person name="Taparia T."/>
            <person name="Krijger M."/>
            <person name="Haynes E."/>
            <person name="Elpinstone J.G."/>
            <person name="Noble R."/>
            <person name="Van Der Wolf J."/>
        </authorList>
    </citation>
    <scope>NUCLEOTIDE SEQUENCE [LARGE SCALE GENOMIC DNA]</scope>
    <source>
        <strain evidence="13 14">IPO3738</strain>
    </source>
</reference>
<dbReference type="InterPro" id="IPR006260">
    <property type="entry name" value="TonB/TolA_C"/>
</dbReference>
<keyword evidence="6" id="KW-0812">Transmembrane</keyword>
<evidence type="ECO:0000256" key="1">
    <source>
        <dbReference type="ARBA" id="ARBA00004383"/>
    </source>
</evidence>
<keyword evidence="9" id="KW-0472">Membrane</keyword>
<feature type="domain" description="TonB C-terminal" evidence="12">
    <location>
        <begin position="125"/>
        <end position="216"/>
    </location>
</feature>
<organism evidence="13 14">
    <name type="scientific">Pseudomonas gingeri</name>
    <dbReference type="NCBI Taxonomy" id="117681"/>
    <lineage>
        <taxon>Bacteria</taxon>
        <taxon>Pseudomonadati</taxon>
        <taxon>Pseudomonadota</taxon>
        <taxon>Gammaproteobacteria</taxon>
        <taxon>Pseudomonadales</taxon>
        <taxon>Pseudomonadaceae</taxon>
        <taxon>Pseudomonas</taxon>
    </lineage>
</organism>
<evidence type="ECO:0000256" key="4">
    <source>
        <dbReference type="ARBA" id="ARBA00022475"/>
    </source>
</evidence>
<dbReference type="GO" id="GO:0015891">
    <property type="term" value="P:siderophore transport"/>
    <property type="evidence" value="ECO:0007669"/>
    <property type="project" value="InterPro"/>
</dbReference>
<proteinExistence type="inferred from homology"/>
<keyword evidence="10" id="KW-0735">Signal-anchor</keyword>
<dbReference type="InterPro" id="IPR051045">
    <property type="entry name" value="TonB-dependent_transducer"/>
</dbReference>
<accession>A0A7Y7Y6X8</accession>
<dbReference type="EMBL" id="JACAQE010000010">
    <property type="protein sequence ID" value="NWC17782.1"/>
    <property type="molecule type" value="Genomic_DNA"/>
</dbReference>
<dbReference type="GO" id="GO:0031992">
    <property type="term" value="F:energy transducer activity"/>
    <property type="evidence" value="ECO:0007669"/>
    <property type="project" value="InterPro"/>
</dbReference>
<feature type="region of interest" description="Disordered" evidence="11">
    <location>
        <begin position="26"/>
        <end position="121"/>
    </location>
</feature>
<evidence type="ECO:0000256" key="2">
    <source>
        <dbReference type="ARBA" id="ARBA00006555"/>
    </source>
</evidence>
<keyword evidence="5 10" id="KW-0997">Cell inner membrane</keyword>
<dbReference type="GO" id="GO:0030288">
    <property type="term" value="C:outer membrane-bounded periplasmic space"/>
    <property type="evidence" value="ECO:0007669"/>
    <property type="project" value="InterPro"/>
</dbReference>
<evidence type="ECO:0000256" key="3">
    <source>
        <dbReference type="ARBA" id="ARBA00022448"/>
    </source>
</evidence>
<evidence type="ECO:0000259" key="12">
    <source>
        <dbReference type="PROSITE" id="PS52015"/>
    </source>
</evidence>
<keyword evidence="8" id="KW-1133">Transmembrane helix</keyword>
<protein>
    <recommendedName>
        <fullName evidence="10">Protein TonB</fullName>
    </recommendedName>
</protein>
<dbReference type="AlphaFoldDB" id="A0A7Y7Y6X8"/>
<dbReference type="PANTHER" id="PTHR33446:SF2">
    <property type="entry name" value="PROTEIN TONB"/>
    <property type="match status" value="1"/>
</dbReference>
<feature type="compositionally biased region" description="Pro residues" evidence="11">
    <location>
        <begin position="109"/>
        <end position="119"/>
    </location>
</feature>
<gene>
    <name evidence="13" type="ORF">HX845_29290</name>
</gene>
<evidence type="ECO:0000256" key="10">
    <source>
        <dbReference type="RuleBase" id="RU362123"/>
    </source>
</evidence>
<dbReference type="NCBIfam" id="TIGR01352">
    <property type="entry name" value="tonB_Cterm"/>
    <property type="match status" value="1"/>
</dbReference>
<evidence type="ECO:0000256" key="7">
    <source>
        <dbReference type="ARBA" id="ARBA00022927"/>
    </source>
</evidence>
<dbReference type="PRINTS" id="PR01374">
    <property type="entry name" value="TONBPROTEIN"/>
</dbReference>
<evidence type="ECO:0000256" key="5">
    <source>
        <dbReference type="ARBA" id="ARBA00022519"/>
    </source>
</evidence>